<dbReference type="Pfam" id="PF24968">
    <property type="entry name" value="DUF7770"/>
    <property type="match status" value="2"/>
</dbReference>
<evidence type="ECO:0000313" key="2">
    <source>
        <dbReference type="EMBL" id="ORY57236.1"/>
    </source>
</evidence>
<feature type="domain" description="DUF7770" evidence="1">
    <location>
        <begin position="16"/>
        <end position="76"/>
    </location>
</feature>
<evidence type="ECO:0000313" key="3">
    <source>
        <dbReference type="Proteomes" id="UP000193689"/>
    </source>
</evidence>
<gene>
    <name evidence="2" type="ORF">BCR38DRAFT_490207</name>
</gene>
<dbReference type="GeneID" id="63780701"/>
<dbReference type="InterPro" id="IPR056672">
    <property type="entry name" value="DUF7770"/>
</dbReference>
<dbReference type="EMBL" id="MCFJ01000020">
    <property type="protein sequence ID" value="ORY57236.1"/>
    <property type="molecule type" value="Genomic_DNA"/>
</dbReference>
<dbReference type="OrthoDB" id="3527137at2759"/>
<reference evidence="2 3" key="1">
    <citation type="submission" date="2016-07" db="EMBL/GenBank/DDBJ databases">
        <title>Pervasive Adenine N6-methylation of Active Genes in Fungi.</title>
        <authorList>
            <consortium name="DOE Joint Genome Institute"/>
            <person name="Mondo S.J."/>
            <person name="Dannebaum R.O."/>
            <person name="Kuo R.C."/>
            <person name="Labutti K."/>
            <person name="Haridas S."/>
            <person name="Kuo A."/>
            <person name="Salamov A."/>
            <person name="Ahrendt S.R."/>
            <person name="Lipzen A."/>
            <person name="Sullivan W."/>
            <person name="Andreopoulos W.B."/>
            <person name="Clum A."/>
            <person name="Lindquist E."/>
            <person name="Daum C."/>
            <person name="Ramamoorthy G.K."/>
            <person name="Gryganskyi A."/>
            <person name="Culley D."/>
            <person name="Magnuson J.K."/>
            <person name="James T.Y."/>
            <person name="O'Malley M.A."/>
            <person name="Stajich J.E."/>
            <person name="Spatafora J.W."/>
            <person name="Visel A."/>
            <person name="Grigoriev I.V."/>
        </authorList>
    </citation>
    <scope>NUCLEOTIDE SEQUENCE [LARGE SCALE GENOMIC DNA]</scope>
    <source>
        <strain evidence="2 3">CBS 129021</strain>
    </source>
</reference>
<proteinExistence type="predicted"/>
<dbReference type="RefSeq" id="XP_040710588.1">
    <property type="nucleotide sequence ID" value="XM_040864489.1"/>
</dbReference>
<dbReference type="AlphaFoldDB" id="A0A1Y2DDP0"/>
<sequence>MSSQSPDVNLYPVTAIRVVIHTTGKFFEGDTRSGNHASIYLLVTGGSVHINMKKAQAHHTHGTLEVKTHSYQVSRTYVSRRRGFNLSRSGKGCRYWVYTILNDLNAAGYISAQSDPSVASVQSWLQFNYSRNQDPEPEPMEEGTFF</sequence>
<dbReference type="STRING" id="1141098.A0A1Y2DDP0"/>
<comment type="caution">
    <text evidence="2">The sequence shown here is derived from an EMBL/GenBank/DDBJ whole genome shotgun (WGS) entry which is preliminary data.</text>
</comment>
<dbReference type="Proteomes" id="UP000193689">
    <property type="component" value="Unassembled WGS sequence"/>
</dbReference>
<feature type="domain" description="DUF7770" evidence="1">
    <location>
        <begin position="79"/>
        <end position="146"/>
    </location>
</feature>
<accession>A0A1Y2DDP0</accession>
<keyword evidence="3" id="KW-1185">Reference proteome</keyword>
<name>A0A1Y2DDP0_9PEZI</name>
<organism evidence="2 3">
    <name type="scientific">Pseudomassariella vexata</name>
    <dbReference type="NCBI Taxonomy" id="1141098"/>
    <lineage>
        <taxon>Eukaryota</taxon>
        <taxon>Fungi</taxon>
        <taxon>Dikarya</taxon>
        <taxon>Ascomycota</taxon>
        <taxon>Pezizomycotina</taxon>
        <taxon>Sordariomycetes</taxon>
        <taxon>Xylariomycetidae</taxon>
        <taxon>Amphisphaeriales</taxon>
        <taxon>Pseudomassariaceae</taxon>
        <taxon>Pseudomassariella</taxon>
    </lineage>
</organism>
<evidence type="ECO:0000259" key="1">
    <source>
        <dbReference type="Pfam" id="PF24968"/>
    </source>
</evidence>
<protein>
    <recommendedName>
        <fullName evidence="1">DUF7770 domain-containing protein</fullName>
    </recommendedName>
</protein>
<dbReference type="InParanoid" id="A0A1Y2DDP0"/>